<dbReference type="GO" id="GO:0005737">
    <property type="term" value="C:cytoplasm"/>
    <property type="evidence" value="ECO:0007669"/>
    <property type="project" value="UniProtKB-SubCell"/>
</dbReference>
<dbReference type="EC" id="2.3.1.257" evidence="4"/>
<evidence type="ECO:0000256" key="2">
    <source>
        <dbReference type="ARBA" id="ARBA00004496"/>
    </source>
</evidence>
<protein>
    <recommendedName>
        <fullName evidence="5">N-alpha-acetyltransferase 40</fullName>
        <ecNumber evidence="4">2.3.1.257</ecNumber>
    </recommendedName>
</protein>
<comment type="similarity">
    <text evidence="3">Belongs to the acetyltransferase family. NAA40 subfamily.</text>
</comment>
<dbReference type="CDD" id="cd04301">
    <property type="entry name" value="NAT_SF"/>
    <property type="match status" value="1"/>
</dbReference>
<dbReference type="InterPro" id="IPR000182">
    <property type="entry name" value="GNAT_dom"/>
</dbReference>
<dbReference type="PANTHER" id="PTHR20531">
    <property type="entry name" value="N-ALPHA-ACETYLTRANSFERASE 40"/>
    <property type="match status" value="1"/>
</dbReference>
<dbReference type="Gene3D" id="3.40.630.30">
    <property type="match status" value="1"/>
</dbReference>
<sequence length="250" mass="28627">MEAEGKSCERARKKTRREIIEKKKAIENRIKAASAVKDHLATFPLFRHYRGNGLHAHLESGHGDRLPVRTKQYIQNLLKLNMEAPFGPEWSDEEKIKRRDMVAPEARYIFVHEVSDEDADKASEFRDVERPCSCKGPIVGFVHYRFTLEEEVPVLYVYELQLEHRVQGKGLGKFLMQLIELIASQNGMGAVVLTVQRANRMAMNFYICKLRYTIAAISPSKVDPLGPEKNYEILCKSLDNEAHAVLEVCL</sequence>
<evidence type="ECO:0000256" key="9">
    <source>
        <dbReference type="ARBA" id="ARBA00023315"/>
    </source>
</evidence>
<proteinExistence type="inferred from homology"/>
<dbReference type="Proteomes" id="UP001567538">
    <property type="component" value="Unassembled WGS sequence"/>
</dbReference>
<evidence type="ECO:0000256" key="7">
    <source>
        <dbReference type="ARBA" id="ARBA00022679"/>
    </source>
</evidence>
<evidence type="ECO:0000256" key="4">
    <source>
        <dbReference type="ARBA" id="ARBA00012950"/>
    </source>
</evidence>
<feature type="domain" description="N-acetyltransferase" evidence="12">
    <location>
        <begin position="135"/>
        <end position="206"/>
    </location>
</feature>
<keyword evidence="6" id="KW-0963">Cytoplasm</keyword>
<evidence type="ECO:0000256" key="5">
    <source>
        <dbReference type="ARBA" id="ARBA00015043"/>
    </source>
</evidence>
<dbReference type="PANTHER" id="PTHR20531:SF1">
    <property type="entry name" value="N-ALPHA-ACETYLTRANSFERASE 40"/>
    <property type="match status" value="1"/>
</dbReference>
<dbReference type="SUPFAM" id="SSF55729">
    <property type="entry name" value="Acyl-CoA N-acyltransferases (Nat)"/>
    <property type="match status" value="1"/>
</dbReference>
<evidence type="ECO:0000313" key="13">
    <source>
        <dbReference type="EMBL" id="KAL1566445.1"/>
    </source>
</evidence>
<dbReference type="AlphaFoldDB" id="A0ABD1ICK5"/>
<accession>A0ABD1ICK5</accession>
<organism evidence="13 14">
    <name type="scientific">Salvia divinorum</name>
    <name type="common">Maria pastora</name>
    <name type="synonym">Diviner's sage</name>
    <dbReference type="NCBI Taxonomy" id="28513"/>
    <lineage>
        <taxon>Eukaryota</taxon>
        <taxon>Viridiplantae</taxon>
        <taxon>Streptophyta</taxon>
        <taxon>Embryophyta</taxon>
        <taxon>Tracheophyta</taxon>
        <taxon>Spermatophyta</taxon>
        <taxon>Magnoliopsida</taxon>
        <taxon>eudicotyledons</taxon>
        <taxon>Gunneridae</taxon>
        <taxon>Pentapetalae</taxon>
        <taxon>asterids</taxon>
        <taxon>lamiids</taxon>
        <taxon>Lamiales</taxon>
        <taxon>Lamiaceae</taxon>
        <taxon>Nepetoideae</taxon>
        <taxon>Mentheae</taxon>
        <taxon>Salviinae</taxon>
        <taxon>Salvia</taxon>
        <taxon>Salvia subgen. Calosphace</taxon>
    </lineage>
</organism>
<gene>
    <name evidence="13" type="ORF">AAHA92_02054</name>
</gene>
<evidence type="ECO:0000256" key="6">
    <source>
        <dbReference type="ARBA" id="ARBA00022490"/>
    </source>
</evidence>
<evidence type="ECO:0000313" key="14">
    <source>
        <dbReference type="Proteomes" id="UP001567538"/>
    </source>
</evidence>
<keyword evidence="9 13" id="KW-0012">Acyltransferase</keyword>
<comment type="catalytic activity">
    <reaction evidence="10">
        <text>N-terminal L-seryl-[histone H2A] + acetyl-CoA = N-terminal N(alpha)-acetyl-L-seryl-[histone H2A] + CoA + H(+)</text>
        <dbReference type="Rhea" id="RHEA:50600"/>
        <dbReference type="Rhea" id="RHEA-COMP:12742"/>
        <dbReference type="Rhea" id="RHEA-COMP:12744"/>
        <dbReference type="ChEBI" id="CHEBI:15378"/>
        <dbReference type="ChEBI" id="CHEBI:57287"/>
        <dbReference type="ChEBI" id="CHEBI:57288"/>
        <dbReference type="ChEBI" id="CHEBI:64738"/>
        <dbReference type="ChEBI" id="CHEBI:83690"/>
        <dbReference type="EC" id="2.3.1.257"/>
    </reaction>
</comment>
<evidence type="ECO:0000256" key="8">
    <source>
        <dbReference type="ARBA" id="ARBA00023242"/>
    </source>
</evidence>
<keyword evidence="7 13" id="KW-0808">Transferase</keyword>
<comment type="catalytic activity">
    <reaction evidence="11">
        <text>N-terminal L-seryl-[histone H4] + acetyl-CoA = N-terminal N(alpha)-acetyl-L-seryl-[histone H4] + CoA + H(+)</text>
        <dbReference type="Rhea" id="RHEA:50596"/>
        <dbReference type="Rhea" id="RHEA-COMP:12740"/>
        <dbReference type="Rhea" id="RHEA-COMP:12743"/>
        <dbReference type="ChEBI" id="CHEBI:15378"/>
        <dbReference type="ChEBI" id="CHEBI:57287"/>
        <dbReference type="ChEBI" id="CHEBI:57288"/>
        <dbReference type="ChEBI" id="CHEBI:64738"/>
        <dbReference type="ChEBI" id="CHEBI:83690"/>
        <dbReference type="EC" id="2.3.1.257"/>
    </reaction>
</comment>
<comment type="caution">
    <text evidence="13">The sequence shown here is derived from an EMBL/GenBank/DDBJ whole genome shotgun (WGS) entry which is preliminary data.</text>
</comment>
<evidence type="ECO:0000256" key="3">
    <source>
        <dbReference type="ARBA" id="ARBA00008870"/>
    </source>
</evidence>
<dbReference type="GO" id="GO:0005634">
    <property type="term" value="C:nucleus"/>
    <property type="evidence" value="ECO:0007669"/>
    <property type="project" value="UniProtKB-SubCell"/>
</dbReference>
<keyword evidence="8" id="KW-0539">Nucleus</keyword>
<evidence type="ECO:0000259" key="12">
    <source>
        <dbReference type="Pfam" id="PF00583"/>
    </source>
</evidence>
<evidence type="ECO:0000256" key="1">
    <source>
        <dbReference type="ARBA" id="ARBA00004123"/>
    </source>
</evidence>
<keyword evidence="14" id="KW-1185">Reference proteome</keyword>
<comment type="subcellular location">
    <subcellularLocation>
        <location evidence="2">Cytoplasm</location>
    </subcellularLocation>
    <subcellularLocation>
        <location evidence="1">Nucleus</location>
    </subcellularLocation>
</comment>
<dbReference type="InterPro" id="IPR016181">
    <property type="entry name" value="Acyl_CoA_acyltransferase"/>
</dbReference>
<dbReference type="EMBL" id="JBEAFC010000002">
    <property type="protein sequence ID" value="KAL1566445.1"/>
    <property type="molecule type" value="Genomic_DNA"/>
</dbReference>
<evidence type="ECO:0000256" key="11">
    <source>
        <dbReference type="ARBA" id="ARBA00049524"/>
    </source>
</evidence>
<reference evidence="13 14" key="1">
    <citation type="submission" date="2024-06" db="EMBL/GenBank/DDBJ databases">
        <title>A chromosome level genome sequence of Diviner's sage (Salvia divinorum).</title>
        <authorList>
            <person name="Ford S.A."/>
            <person name="Ro D.-K."/>
            <person name="Ness R.W."/>
            <person name="Phillips M.A."/>
        </authorList>
    </citation>
    <scope>NUCLEOTIDE SEQUENCE [LARGE SCALE GENOMIC DNA]</scope>
    <source>
        <strain evidence="13">SAF-2024a</strain>
        <tissue evidence="13">Leaf</tissue>
    </source>
</reference>
<dbReference type="Pfam" id="PF00583">
    <property type="entry name" value="Acetyltransf_1"/>
    <property type="match status" value="1"/>
</dbReference>
<evidence type="ECO:0000256" key="10">
    <source>
        <dbReference type="ARBA" id="ARBA00047821"/>
    </source>
</evidence>
<name>A0ABD1ICK5_SALDI</name>
<dbReference type="InterPro" id="IPR039949">
    <property type="entry name" value="NAA40"/>
</dbReference>
<dbReference type="GO" id="GO:1990189">
    <property type="term" value="F:protein N-terminal-serine acetyltransferase activity"/>
    <property type="evidence" value="ECO:0007669"/>
    <property type="project" value="UniProtKB-EC"/>
</dbReference>